<organism evidence="7 8">
    <name type="scientific">Luteolibacter flavescens</name>
    <dbReference type="NCBI Taxonomy" id="1859460"/>
    <lineage>
        <taxon>Bacteria</taxon>
        <taxon>Pseudomonadati</taxon>
        <taxon>Verrucomicrobiota</taxon>
        <taxon>Verrucomicrobiia</taxon>
        <taxon>Verrucomicrobiales</taxon>
        <taxon>Verrucomicrobiaceae</taxon>
        <taxon>Luteolibacter</taxon>
    </lineage>
</organism>
<feature type="transmembrane region" description="Helical" evidence="5">
    <location>
        <begin position="42"/>
        <end position="68"/>
    </location>
</feature>
<keyword evidence="2 5" id="KW-0812">Transmembrane</keyword>
<name>A0ABT3FV25_9BACT</name>
<evidence type="ECO:0000313" key="7">
    <source>
        <dbReference type="EMBL" id="MCW1887427.1"/>
    </source>
</evidence>
<sequence>MDTYVPPVKSDEEEEEVDIAGAEPGASAPFETRVIAAIIDCFIAGLVYAIIGMISGAVGWLLMLAYMLTKDALPFLDGHSLGKRIMKIRAVTLDGKGLSGDWQSSIVRNLPMIIPFFGLVELYILFTRKGQAPPLRRLGDEWAKTKVVAVKEPSAI</sequence>
<keyword evidence="3 5" id="KW-1133">Transmembrane helix</keyword>
<feature type="domain" description="RDD" evidence="6">
    <location>
        <begin position="28"/>
        <end position="143"/>
    </location>
</feature>
<evidence type="ECO:0000256" key="5">
    <source>
        <dbReference type="SAM" id="Phobius"/>
    </source>
</evidence>
<dbReference type="RefSeq" id="WP_264503382.1">
    <property type="nucleotide sequence ID" value="NZ_JAPDDS010000017.1"/>
</dbReference>
<dbReference type="InterPro" id="IPR010432">
    <property type="entry name" value="RDD"/>
</dbReference>
<dbReference type="Proteomes" id="UP001207930">
    <property type="component" value="Unassembled WGS sequence"/>
</dbReference>
<evidence type="ECO:0000256" key="3">
    <source>
        <dbReference type="ARBA" id="ARBA00022989"/>
    </source>
</evidence>
<evidence type="ECO:0000259" key="6">
    <source>
        <dbReference type="Pfam" id="PF06271"/>
    </source>
</evidence>
<comment type="subcellular location">
    <subcellularLocation>
        <location evidence="1">Membrane</location>
        <topology evidence="1">Multi-pass membrane protein</topology>
    </subcellularLocation>
</comment>
<reference evidence="7 8" key="1">
    <citation type="submission" date="2022-10" db="EMBL/GenBank/DDBJ databases">
        <title>Luteolibacter flavescens strain MCCC 1K03193, whole genome shotgun sequencing project.</title>
        <authorList>
            <person name="Zhao G."/>
            <person name="Shen L."/>
        </authorList>
    </citation>
    <scope>NUCLEOTIDE SEQUENCE [LARGE SCALE GENOMIC DNA]</scope>
    <source>
        <strain evidence="7 8">MCCC 1K03193</strain>
    </source>
</reference>
<dbReference type="EMBL" id="JAPDDS010000017">
    <property type="protein sequence ID" value="MCW1887427.1"/>
    <property type="molecule type" value="Genomic_DNA"/>
</dbReference>
<evidence type="ECO:0000256" key="1">
    <source>
        <dbReference type="ARBA" id="ARBA00004141"/>
    </source>
</evidence>
<accession>A0ABT3FV25</accession>
<proteinExistence type="predicted"/>
<evidence type="ECO:0000256" key="4">
    <source>
        <dbReference type="ARBA" id="ARBA00023136"/>
    </source>
</evidence>
<gene>
    <name evidence="7" type="ORF">OKA04_22005</name>
</gene>
<protein>
    <submittedName>
        <fullName evidence="7">RDD family protein</fullName>
    </submittedName>
</protein>
<feature type="transmembrane region" description="Helical" evidence="5">
    <location>
        <begin position="106"/>
        <end position="126"/>
    </location>
</feature>
<keyword evidence="8" id="KW-1185">Reference proteome</keyword>
<dbReference type="Pfam" id="PF06271">
    <property type="entry name" value="RDD"/>
    <property type="match status" value="1"/>
</dbReference>
<comment type="caution">
    <text evidence="7">The sequence shown here is derived from an EMBL/GenBank/DDBJ whole genome shotgun (WGS) entry which is preliminary data.</text>
</comment>
<evidence type="ECO:0000256" key="2">
    <source>
        <dbReference type="ARBA" id="ARBA00022692"/>
    </source>
</evidence>
<evidence type="ECO:0000313" key="8">
    <source>
        <dbReference type="Proteomes" id="UP001207930"/>
    </source>
</evidence>
<keyword evidence="4 5" id="KW-0472">Membrane</keyword>